<sequence>MLAFTQYKNSALLLIRSAIDLAQSQGEDSIAGELEEAAKHLTEEKIYIVACGEFKQGKSSFINALLDEPNLFPVDIDITTNLVSTISYGPHEVVEVLAGETGNIVSKAISRDEIATFSTEQKNKDNGKRSTNHVLAQ</sequence>
<evidence type="ECO:0000259" key="1">
    <source>
        <dbReference type="Pfam" id="PF00350"/>
    </source>
</evidence>
<proteinExistence type="predicted"/>
<feature type="domain" description="Dynamin N-terminal" evidence="1">
    <location>
        <begin position="48"/>
        <end position="128"/>
    </location>
</feature>
<protein>
    <recommendedName>
        <fullName evidence="1">Dynamin N-terminal domain-containing protein</fullName>
    </recommendedName>
</protein>
<name>A0A370DWR2_9GAMM</name>
<gene>
    <name evidence="2" type="ORF">DIZ79_09275</name>
</gene>
<organism evidence="2 3">
    <name type="scientific">endosymbiont of Lamellibrachia luymesi</name>
    <dbReference type="NCBI Taxonomy" id="2200907"/>
    <lineage>
        <taxon>Bacteria</taxon>
        <taxon>Pseudomonadati</taxon>
        <taxon>Pseudomonadota</taxon>
        <taxon>Gammaproteobacteria</taxon>
        <taxon>sulfur-oxidizing symbionts</taxon>
    </lineage>
</organism>
<comment type="caution">
    <text evidence="2">The sequence shown here is derived from an EMBL/GenBank/DDBJ whole genome shotgun (WGS) entry which is preliminary data.</text>
</comment>
<dbReference type="Proteomes" id="UP000255508">
    <property type="component" value="Unassembled WGS sequence"/>
</dbReference>
<dbReference type="InterPro" id="IPR045063">
    <property type="entry name" value="Dynamin_N"/>
</dbReference>
<dbReference type="SUPFAM" id="SSF52540">
    <property type="entry name" value="P-loop containing nucleoside triphosphate hydrolases"/>
    <property type="match status" value="1"/>
</dbReference>
<accession>A0A370DWR2</accession>
<dbReference type="AlphaFoldDB" id="A0A370DWR2"/>
<dbReference type="InterPro" id="IPR027417">
    <property type="entry name" value="P-loop_NTPase"/>
</dbReference>
<evidence type="ECO:0000313" key="3">
    <source>
        <dbReference type="Proteomes" id="UP000255508"/>
    </source>
</evidence>
<evidence type="ECO:0000313" key="2">
    <source>
        <dbReference type="EMBL" id="RDH90388.1"/>
    </source>
</evidence>
<dbReference type="Pfam" id="PF00350">
    <property type="entry name" value="Dynamin_N"/>
    <property type="match status" value="1"/>
</dbReference>
<dbReference type="EMBL" id="QFXD01000167">
    <property type="protein sequence ID" value="RDH90388.1"/>
    <property type="molecule type" value="Genomic_DNA"/>
</dbReference>
<reference evidence="2 3" key="1">
    <citation type="journal article" date="2018" name="ISME J.">
        <title>Endosymbiont genomes yield clues of tubeworm success.</title>
        <authorList>
            <person name="Li Y."/>
            <person name="Liles M.R."/>
            <person name="Halanych K.M."/>
        </authorList>
    </citation>
    <scope>NUCLEOTIDE SEQUENCE [LARGE SCALE GENOMIC DNA]</scope>
    <source>
        <strain evidence="2">A1422</strain>
    </source>
</reference>
<dbReference type="Gene3D" id="3.40.50.300">
    <property type="entry name" value="P-loop containing nucleotide triphosphate hydrolases"/>
    <property type="match status" value="1"/>
</dbReference>